<proteinExistence type="predicted"/>
<feature type="compositionally biased region" description="Basic residues" evidence="1">
    <location>
        <begin position="106"/>
        <end position="118"/>
    </location>
</feature>
<feature type="compositionally biased region" description="Low complexity" evidence="1">
    <location>
        <begin position="42"/>
        <end position="52"/>
    </location>
</feature>
<dbReference type="PANTHER" id="PTHR14689:SF0">
    <property type="entry name" value="COILED-COIL DOMAIN-CONTAINING PROTEIN 82"/>
    <property type="match status" value="1"/>
</dbReference>
<feature type="compositionally biased region" description="Low complexity" evidence="1">
    <location>
        <begin position="70"/>
        <end position="81"/>
    </location>
</feature>
<dbReference type="InterPro" id="IPR025451">
    <property type="entry name" value="DUF4211"/>
</dbReference>
<dbReference type="GO" id="GO:0005634">
    <property type="term" value="C:nucleus"/>
    <property type="evidence" value="ECO:0007669"/>
    <property type="project" value="TreeGrafter"/>
</dbReference>
<feature type="compositionally biased region" description="Basic and acidic residues" evidence="1">
    <location>
        <begin position="137"/>
        <end position="146"/>
    </location>
</feature>
<feature type="domain" description="DUF4211" evidence="2">
    <location>
        <begin position="222"/>
        <end position="366"/>
    </location>
</feature>
<reference evidence="3 4" key="1">
    <citation type="submission" date="2021-04" db="EMBL/GenBank/DDBJ databases">
        <authorList>
            <person name="De Guttry C."/>
            <person name="Zahm M."/>
            <person name="Klopp C."/>
            <person name="Cabau C."/>
            <person name="Louis A."/>
            <person name="Berthelot C."/>
            <person name="Parey E."/>
            <person name="Roest Crollius H."/>
            <person name="Montfort J."/>
            <person name="Robinson-Rechavi M."/>
            <person name="Bucao C."/>
            <person name="Bouchez O."/>
            <person name="Gislard M."/>
            <person name="Lluch J."/>
            <person name="Milhes M."/>
            <person name="Lampietro C."/>
            <person name="Lopez Roques C."/>
            <person name="Donnadieu C."/>
            <person name="Braasch I."/>
            <person name="Desvignes T."/>
            <person name="Postlethwait J."/>
            <person name="Bobe J."/>
            <person name="Wedekind C."/>
            <person name="Guiguen Y."/>
        </authorList>
    </citation>
    <scope>NUCLEOTIDE SEQUENCE [LARGE SCALE GENOMIC DNA]</scope>
    <source>
        <strain evidence="3">Cs_M1</strain>
        <tissue evidence="3">Blood</tissue>
    </source>
</reference>
<dbReference type="AlphaFoldDB" id="A0AAN8L9Q7"/>
<evidence type="ECO:0000313" key="4">
    <source>
        <dbReference type="Proteomes" id="UP001356427"/>
    </source>
</evidence>
<feature type="compositionally biased region" description="Polar residues" evidence="1">
    <location>
        <begin position="57"/>
        <end position="69"/>
    </location>
</feature>
<sequence>MESLYKRKVFATMRKNKAEAKKKRAQIGLPSSILDDSDEESCASTTSISASDSESEYQNSDSGSESTPASGEQSEGSSSSEGRSRPRRKRVLADSSSDSDSDVGTKPKRKVVPKKRIKQQSQDSDSEDESAAQKAKQVAEAKETAAKRKQRQSQLLALSKKMKSRVPKRRGTLEIQDSGEEEMGKEAKDASGDEDDDHHDDAPELLVGSSEEAADDSDSLKDFVVEDKKKTVDKEESDEKAVSLPRQFITGSQLNHFQVVVKALMINVLDETFLKSLYGGDRTKRYAQEMMASLFHFDERTILPRLENLKQRSRWTDRYKERVECYPKVRLMKLGLHGSVCEACKLQRQCSFSVRLSGQLYDLNSLQEDKFMPDDTQAFSVGSVCASRTEVYHALKHFKYHLFQHCRTVMEEEKNGEEEPVKETVKRVFTKLEESGWISEQYEKFQDHLHDADYFQEEKLD</sequence>
<protein>
    <recommendedName>
        <fullName evidence="2">DUF4211 domain-containing protein</fullName>
    </recommendedName>
</protein>
<evidence type="ECO:0000259" key="2">
    <source>
        <dbReference type="Pfam" id="PF13926"/>
    </source>
</evidence>
<feature type="compositionally biased region" description="Basic residues" evidence="1">
    <location>
        <begin position="160"/>
        <end position="170"/>
    </location>
</feature>
<feature type="compositionally biased region" description="Basic and acidic residues" evidence="1">
    <location>
        <begin position="182"/>
        <end position="191"/>
    </location>
</feature>
<dbReference type="Pfam" id="PF13926">
    <property type="entry name" value="DUF4211"/>
    <property type="match status" value="1"/>
</dbReference>
<dbReference type="PANTHER" id="PTHR14689">
    <property type="entry name" value="PHORBOL-ESTER_DAG-TYPE DOMAIN-CONTAINING PROTEIN"/>
    <property type="match status" value="1"/>
</dbReference>
<accession>A0AAN8L9Q7</accession>
<evidence type="ECO:0000313" key="3">
    <source>
        <dbReference type="EMBL" id="KAK6305573.1"/>
    </source>
</evidence>
<organism evidence="3 4">
    <name type="scientific">Coregonus suidteri</name>
    <dbReference type="NCBI Taxonomy" id="861788"/>
    <lineage>
        <taxon>Eukaryota</taxon>
        <taxon>Metazoa</taxon>
        <taxon>Chordata</taxon>
        <taxon>Craniata</taxon>
        <taxon>Vertebrata</taxon>
        <taxon>Euteleostomi</taxon>
        <taxon>Actinopterygii</taxon>
        <taxon>Neopterygii</taxon>
        <taxon>Teleostei</taxon>
        <taxon>Protacanthopterygii</taxon>
        <taxon>Salmoniformes</taxon>
        <taxon>Salmonidae</taxon>
        <taxon>Coregoninae</taxon>
        <taxon>Coregonus</taxon>
    </lineage>
</organism>
<keyword evidence="4" id="KW-1185">Reference proteome</keyword>
<feature type="region of interest" description="Disordered" evidence="1">
    <location>
        <begin position="15"/>
        <end position="203"/>
    </location>
</feature>
<evidence type="ECO:0000256" key="1">
    <source>
        <dbReference type="SAM" id="MobiDB-lite"/>
    </source>
</evidence>
<name>A0AAN8L9Q7_9TELE</name>
<comment type="caution">
    <text evidence="3">The sequence shown here is derived from an EMBL/GenBank/DDBJ whole genome shotgun (WGS) entry which is preliminary data.</text>
</comment>
<dbReference type="EMBL" id="JAGTTL010000022">
    <property type="protein sequence ID" value="KAK6305573.1"/>
    <property type="molecule type" value="Genomic_DNA"/>
</dbReference>
<dbReference type="Proteomes" id="UP001356427">
    <property type="component" value="Unassembled WGS sequence"/>
</dbReference>
<gene>
    <name evidence="3" type="ORF">J4Q44_G00243530</name>
</gene>